<name>A0A2W7PMJ0_9RHOB</name>
<evidence type="ECO:0000313" key="7">
    <source>
        <dbReference type="EMBL" id="PZX10559.1"/>
    </source>
</evidence>
<comment type="subcellular location">
    <subcellularLocation>
        <location evidence="1">Cell membrane</location>
        <topology evidence="1">Multi-pass membrane protein</topology>
    </subcellularLocation>
</comment>
<dbReference type="GO" id="GO:0015658">
    <property type="term" value="F:branched-chain amino acid transmembrane transporter activity"/>
    <property type="evidence" value="ECO:0007669"/>
    <property type="project" value="InterPro"/>
</dbReference>
<feature type="transmembrane region" description="Helical" evidence="6">
    <location>
        <begin position="78"/>
        <end position="97"/>
    </location>
</feature>
<sequence length="318" mass="33792">MSRVWIIFAGLAVLGLVYPFAMPGMLSVAVTVLLFAGWATAWDIAGGWCGQVSLGHAAFVGLGAYVVALGQVELGVPPWFGLPVAAALAAGLAWCWGRLTFSLAGPYFTLSTIAVAEILRMVAINEDWLTGGAIGVFISTLPEPFGIDLFSREAQYWMALAFALGTIALVAILSERRFGYRMRAVREDENSAMAAGIDPTATKLHAFMLSGALTAVGGGIYGIFLSYLEPHVMFYLFLSVQIALTSIIGGRGTVFGPAAGAVLLVGAGEIFRTTFAQANLLIYGILILIVVLFFPRGLVAELIRGVARRRYAQSTQGE</sequence>
<feature type="transmembrane region" description="Helical" evidence="6">
    <location>
        <begin position="154"/>
        <end position="173"/>
    </location>
</feature>
<gene>
    <name evidence="7" type="ORF">LX81_04195</name>
</gene>
<dbReference type="InterPro" id="IPR043428">
    <property type="entry name" value="LivM-like"/>
</dbReference>
<accession>A0A2W7PMJ0</accession>
<comment type="caution">
    <text evidence="7">The sequence shown here is derived from an EMBL/GenBank/DDBJ whole genome shotgun (WGS) entry which is preliminary data.</text>
</comment>
<feature type="transmembrane region" description="Helical" evidence="6">
    <location>
        <begin position="206"/>
        <end position="226"/>
    </location>
</feature>
<dbReference type="CDD" id="cd06581">
    <property type="entry name" value="TM_PBP1_LivM_like"/>
    <property type="match status" value="1"/>
</dbReference>
<proteinExistence type="predicted"/>
<evidence type="ECO:0000256" key="1">
    <source>
        <dbReference type="ARBA" id="ARBA00004651"/>
    </source>
</evidence>
<keyword evidence="3 6" id="KW-0812">Transmembrane</keyword>
<dbReference type="GO" id="GO:0005886">
    <property type="term" value="C:plasma membrane"/>
    <property type="evidence" value="ECO:0007669"/>
    <property type="project" value="UniProtKB-SubCell"/>
</dbReference>
<feature type="transmembrane region" description="Helical" evidence="6">
    <location>
        <begin position="281"/>
        <end position="303"/>
    </location>
</feature>
<dbReference type="InterPro" id="IPR001851">
    <property type="entry name" value="ABC_transp_permease"/>
</dbReference>
<evidence type="ECO:0000256" key="5">
    <source>
        <dbReference type="ARBA" id="ARBA00023136"/>
    </source>
</evidence>
<evidence type="ECO:0000256" key="6">
    <source>
        <dbReference type="SAM" id="Phobius"/>
    </source>
</evidence>
<keyword evidence="8" id="KW-1185">Reference proteome</keyword>
<keyword evidence="4 6" id="KW-1133">Transmembrane helix</keyword>
<dbReference type="PANTHER" id="PTHR30482">
    <property type="entry name" value="HIGH-AFFINITY BRANCHED-CHAIN AMINO ACID TRANSPORT SYSTEM PERMEASE"/>
    <property type="match status" value="1"/>
</dbReference>
<evidence type="ECO:0000313" key="8">
    <source>
        <dbReference type="Proteomes" id="UP000248916"/>
    </source>
</evidence>
<dbReference type="Proteomes" id="UP000248916">
    <property type="component" value="Unassembled WGS sequence"/>
</dbReference>
<reference evidence="7 8" key="1">
    <citation type="submission" date="2018-06" db="EMBL/GenBank/DDBJ databases">
        <title>Genomic Encyclopedia of Archaeal and Bacterial Type Strains, Phase II (KMG-II): from individual species to whole genera.</title>
        <authorList>
            <person name="Goeker M."/>
        </authorList>
    </citation>
    <scope>NUCLEOTIDE SEQUENCE [LARGE SCALE GENOMIC DNA]</scope>
    <source>
        <strain evidence="7 8">DSM 22009</strain>
    </source>
</reference>
<evidence type="ECO:0000256" key="4">
    <source>
        <dbReference type="ARBA" id="ARBA00022989"/>
    </source>
</evidence>
<dbReference type="OrthoDB" id="9814461at2"/>
<protein>
    <submittedName>
        <fullName evidence="7">Branched-chain amino acid transport system permease protein</fullName>
    </submittedName>
</protein>
<evidence type="ECO:0000256" key="3">
    <source>
        <dbReference type="ARBA" id="ARBA00022692"/>
    </source>
</evidence>
<dbReference type="EMBL" id="QKZL01000044">
    <property type="protein sequence ID" value="PZX10559.1"/>
    <property type="molecule type" value="Genomic_DNA"/>
</dbReference>
<dbReference type="RefSeq" id="WP_111539156.1">
    <property type="nucleotide sequence ID" value="NZ_QKZL01000044.1"/>
</dbReference>
<keyword evidence="5 6" id="KW-0472">Membrane</keyword>
<dbReference type="AlphaFoldDB" id="A0A2W7PMJ0"/>
<dbReference type="PANTHER" id="PTHR30482:SF10">
    <property type="entry name" value="HIGH-AFFINITY BRANCHED-CHAIN AMINO ACID TRANSPORT PROTEIN BRAE"/>
    <property type="match status" value="1"/>
</dbReference>
<keyword evidence="2" id="KW-1003">Cell membrane</keyword>
<organism evidence="7 8">
    <name type="scientific">Palleronia aestuarii</name>
    <dbReference type="NCBI Taxonomy" id="568105"/>
    <lineage>
        <taxon>Bacteria</taxon>
        <taxon>Pseudomonadati</taxon>
        <taxon>Pseudomonadota</taxon>
        <taxon>Alphaproteobacteria</taxon>
        <taxon>Rhodobacterales</taxon>
        <taxon>Roseobacteraceae</taxon>
        <taxon>Palleronia</taxon>
    </lineage>
</organism>
<evidence type="ECO:0000256" key="2">
    <source>
        <dbReference type="ARBA" id="ARBA00022475"/>
    </source>
</evidence>
<feature type="transmembrane region" description="Helical" evidence="6">
    <location>
        <begin position="52"/>
        <end position="72"/>
    </location>
</feature>
<dbReference type="Pfam" id="PF02653">
    <property type="entry name" value="BPD_transp_2"/>
    <property type="match status" value="1"/>
</dbReference>